<reference evidence="2 3" key="2">
    <citation type="journal article" date="2022" name="Mar. Drugs">
        <title>Bioassay-Guided Fractionation Leads to the Detection of Cholic Acid Generated by the Rare Thalassomonas sp.</title>
        <authorList>
            <person name="Pheiffer F."/>
            <person name="Schneider Y.K."/>
            <person name="Hansen E.H."/>
            <person name="Andersen J.H."/>
            <person name="Isaksson J."/>
            <person name="Busche T."/>
            <person name="R C."/>
            <person name="Kalinowski J."/>
            <person name="Zyl L.V."/>
            <person name="Trindade M."/>
        </authorList>
    </citation>
    <scope>NUCLEOTIDE SEQUENCE [LARGE SCALE GENOMIC DNA]</scope>
    <source>
        <strain evidence="2 3">XOM25</strain>
    </source>
</reference>
<dbReference type="PROSITE" id="PS51257">
    <property type="entry name" value="PROKAR_LIPOPROTEIN"/>
    <property type="match status" value="1"/>
</dbReference>
<evidence type="ECO:0000313" key="2">
    <source>
        <dbReference type="EMBL" id="WDE03510.1"/>
    </source>
</evidence>
<dbReference type="PANTHER" id="PTHR15032:SF4">
    <property type="entry name" value="N-ACYL-PHOSPHATIDYLETHANOLAMINE-HYDROLYZING PHOSPHOLIPASE D"/>
    <property type="match status" value="1"/>
</dbReference>
<dbReference type="Proteomes" id="UP000032352">
    <property type="component" value="Chromosome"/>
</dbReference>
<evidence type="ECO:0000313" key="3">
    <source>
        <dbReference type="Proteomes" id="UP000032352"/>
    </source>
</evidence>
<protein>
    <submittedName>
        <fullName evidence="2">MBL fold metallo-hydrolase</fullName>
    </submittedName>
</protein>
<feature type="domain" description="Metallo-beta-lactamase" evidence="1">
    <location>
        <begin position="116"/>
        <end position="308"/>
    </location>
</feature>
<dbReference type="GO" id="GO:0005737">
    <property type="term" value="C:cytoplasm"/>
    <property type="evidence" value="ECO:0007669"/>
    <property type="project" value="TreeGrafter"/>
</dbReference>
<keyword evidence="3" id="KW-1185">Reference proteome</keyword>
<name>A0AAF0C7T8_9GAMM</name>
<dbReference type="KEGG" id="tvd:SG34_019225"/>
<dbReference type="Pfam" id="PF12706">
    <property type="entry name" value="Lactamase_B_2"/>
    <property type="match status" value="1"/>
</dbReference>
<gene>
    <name evidence="2" type="ORF">SG34_019225</name>
</gene>
<sequence>MLKSFGLFFCLVIGVLVMSTISCSTQPLDSGYEQSPQFRQGKFQNLDNVSAAGMAKLPKIIWRYLFDKSRPAAPQQPVPLENIDMARLTNTEQAQPEIYRLGHSSLLLNFSGEIWLLDPVFSKRASPVSWMGPERFHPLPFELDKLPKIRGVIISHDHYDHLDKETIAVIADRVEHFVTPLGVGRYLQEWGVEQEKIHQLDWWQGIELGSLSVTATPAQHFSGRGLTDRDETLWASWVLQSKQHKLFFSGDTGYFDGFKTIGDRFGPFDLTILENGAYDKDWAEVHMTPEQTLQAHLDLRGKALMPVHNSTFDLALHAWYEPLERLSELAQAQWVPLVTPVIGQPLPFSELTETTAWWRAVAGFESESPIVFDGEEIAD</sequence>
<reference evidence="2 3" key="1">
    <citation type="journal article" date="2015" name="Genome Announc.">
        <title>Draft Genome Sequences of Marine Isolates of Thalassomonas viridans and Thalassomonas actiniarum.</title>
        <authorList>
            <person name="Olonade I."/>
            <person name="van Zyl L.J."/>
            <person name="Trindade M."/>
        </authorList>
    </citation>
    <scope>NUCLEOTIDE SEQUENCE [LARGE SCALE GENOMIC DNA]</scope>
    <source>
        <strain evidence="2 3">XOM25</strain>
    </source>
</reference>
<dbReference type="Gene3D" id="3.60.15.10">
    <property type="entry name" value="Ribonuclease Z/Hydroxyacylglutathione hydrolase-like"/>
    <property type="match status" value="1"/>
</dbReference>
<evidence type="ECO:0000259" key="1">
    <source>
        <dbReference type="Pfam" id="PF12706"/>
    </source>
</evidence>
<dbReference type="AlphaFoldDB" id="A0AAF0C7T8"/>
<dbReference type="InterPro" id="IPR036866">
    <property type="entry name" value="RibonucZ/Hydroxyglut_hydro"/>
</dbReference>
<dbReference type="InterPro" id="IPR001279">
    <property type="entry name" value="Metallo-B-lactamas"/>
</dbReference>
<proteinExistence type="predicted"/>
<accession>A0AAF0C7T8</accession>
<dbReference type="PANTHER" id="PTHR15032">
    <property type="entry name" value="N-ACYL-PHOSPHATIDYLETHANOLAMINE-HYDROLYZING PHOSPHOLIPASE D"/>
    <property type="match status" value="1"/>
</dbReference>
<dbReference type="SUPFAM" id="SSF56281">
    <property type="entry name" value="Metallo-hydrolase/oxidoreductase"/>
    <property type="match status" value="1"/>
</dbReference>
<dbReference type="EMBL" id="CP059733">
    <property type="protein sequence ID" value="WDE03510.1"/>
    <property type="molecule type" value="Genomic_DNA"/>
</dbReference>
<organism evidence="2 3">
    <name type="scientific">Thalassomonas viridans</name>
    <dbReference type="NCBI Taxonomy" id="137584"/>
    <lineage>
        <taxon>Bacteria</taxon>
        <taxon>Pseudomonadati</taxon>
        <taxon>Pseudomonadota</taxon>
        <taxon>Gammaproteobacteria</taxon>
        <taxon>Alteromonadales</taxon>
        <taxon>Colwelliaceae</taxon>
        <taxon>Thalassomonas</taxon>
    </lineage>
</organism>